<name>A0A9P1EEZ5_CUSEU</name>
<sequence>MERTEDDIKQKLQELQKQLGKKQSFEEAVSTVRSLLPQYYPSASPSLRTLFYSFVCRAATILKTRYTAPGFWHAGLQLFLDADNLMSESSERKHLQDCIAQARNHIGEVENQPENSSSIENRPRGFLFEGHLTVDPEPPQPDWLVMSNLLSAAATLSAGQFSEEHAGSNNPSDGATDLLQQLADRLDDIVPLILDDAPAVPRAPPASKEVVAKLPVTIVTDEFLAKLDADAECAICKENLVPNDKMQELPCKHMFHPPCLKPWLDEHNSCPICRHELRTDDHNYESWKEREKEAEEERRGAANAVREGEYMYV</sequence>
<accession>A0A9P1EEZ5</accession>
<dbReference type="CDD" id="cd16667">
    <property type="entry name" value="RING-H2_RNF126-like"/>
    <property type="match status" value="1"/>
</dbReference>
<evidence type="ECO:0000256" key="3">
    <source>
        <dbReference type="ARBA" id="ARBA00022679"/>
    </source>
</evidence>
<evidence type="ECO:0000256" key="6">
    <source>
        <dbReference type="ARBA" id="ARBA00022786"/>
    </source>
</evidence>
<evidence type="ECO:0000256" key="8">
    <source>
        <dbReference type="PROSITE-ProRule" id="PRU00175"/>
    </source>
</evidence>
<dbReference type="GO" id="GO:0005737">
    <property type="term" value="C:cytoplasm"/>
    <property type="evidence" value="ECO:0007669"/>
    <property type="project" value="TreeGrafter"/>
</dbReference>
<dbReference type="EC" id="2.3.2.27" evidence="2"/>
<gene>
    <name evidence="11" type="ORF">CEURO_LOCUS14569</name>
</gene>
<proteinExistence type="predicted"/>
<dbReference type="GO" id="GO:0061630">
    <property type="term" value="F:ubiquitin protein ligase activity"/>
    <property type="evidence" value="ECO:0007669"/>
    <property type="project" value="UniProtKB-EC"/>
</dbReference>
<dbReference type="SMART" id="SM00184">
    <property type="entry name" value="RING"/>
    <property type="match status" value="1"/>
</dbReference>
<evidence type="ECO:0000256" key="9">
    <source>
        <dbReference type="SAM" id="MobiDB-lite"/>
    </source>
</evidence>
<keyword evidence="5 8" id="KW-0863">Zinc-finger</keyword>
<dbReference type="EMBL" id="CAMAPE010000038">
    <property type="protein sequence ID" value="CAH9099654.1"/>
    <property type="molecule type" value="Genomic_DNA"/>
</dbReference>
<evidence type="ECO:0000256" key="4">
    <source>
        <dbReference type="ARBA" id="ARBA00022723"/>
    </source>
</evidence>
<comment type="caution">
    <text evidence="11">The sequence shown here is derived from an EMBL/GenBank/DDBJ whole genome shotgun (WGS) entry which is preliminary data.</text>
</comment>
<dbReference type="PANTHER" id="PTHR15710:SF4">
    <property type="entry name" value="E3 UBIQUITIN-PROTEIN LIGASE AIP2"/>
    <property type="match status" value="1"/>
</dbReference>
<keyword evidence="3" id="KW-0808">Transferase</keyword>
<evidence type="ECO:0000313" key="12">
    <source>
        <dbReference type="Proteomes" id="UP001152484"/>
    </source>
</evidence>
<keyword evidence="4" id="KW-0479">Metal-binding</keyword>
<dbReference type="InterPro" id="IPR001841">
    <property type="entry name" value="Znf_RING"/>
</dbReference>
<dbReference type="OrthoDB" id="8062037at2759"/>
<evidence type="ECO:0000256" key="2">
    <source>
        <dbReference type="ARBA" id="ARBA00012483"/>
    </source>
</evidence>
<keyword evidence="7" id="KW-0862">Zinc</keyword>
<dbReference type="Proteomes" id="UP001152484">
    <property type="component" value="Unassembled WGS sequence"/>
</dbReference>
<feature type="region of interest" description="Disordered" evidence="9">
    <location>
        <begin position="292"/>
        <end position="313"/>
    </location>
</feature>
<evidence type="ECO:0000256" key="5">
    <source>
        <dbReference type="ARBA" id="ARBA00022771"/>
    </source>
</evidence>
<keyword evidence="6" id="KW-0833">Ubl conjugation pathway</keyword>
<dbReference type="Gene3D" id="3.30.40.10">
    <property type="entry name" value="Zinc/RING finger domain, C3HC4 (zinc finger)"/>
    <property type="match status" value="1"/>
</dbReference>
<evidence type="ECO:0000256" key="7">
    <source>
        <dbReference type="ARBA" id="ARBA00022833"/>
    </source>
</evidence>
<dbReference type="SUPFAM" id="SSF57850">
    <property type="entry name" value="RING/U-box"/>
    <property type="match status" value="1"/>
</dbReference>
<dbReference type="FunFam" id="3.30.40.10:FF:000127">
    <property type="entry name" value="E3 ubiquitin-protein ligase RNF181"/>
    <property type="match status" value="1"/>
</dbReference>
<protein>
    <recommendedName>
        <fullName evidence="2">RING-type E3 ubiquitin transferase</fullName>
        <ecNumber evidence="2">2.3.2.27</ecNumber>
    </recommendedName>
</protein>
<dbReference type="AlphaFoldDB" id="A0A9P1EEZ5"/>
<evidence type="ECO:0000313" key="11">
    <source>
        <dbReference type="EMBL" id="CAH9099654.1"/>
    </source>
</evidence>
<dbReference type="PANTHER" id="PTHR15710">
    <property type="entry name" value="E3 UBIQUITIN-PROTEIN LIGASE PRAJA"/>
    <property type="match status" value="1"/>
</dbReference>
<reference evidence="11" key="1">
    <citation type="submission" date="2022-07" db="EMBL/GenBank/DDBJ databases">
        <authorList>
            <person name="Macas J."/>
            <person name="Novak P."/>
            <person name="Neumann P."/>
        </authorList>
    </citation>
    <scope>NUCLEOTIDE SEQUENCE</scope>
</reference>
<organism evidence="11 12">
    <name type="scientific">Cuscuta europaea</name>
    <name type="common">European dodder</name>
    <dbReference type="NCBI Taxonomy" id="41803"/>
    <lineage>
        <taxon>Eukaryota</taxon>
        <taxon>Viridiplantae</taxon>
        <taxon>Streptophyta</taxon>
        <taxon>Embryophyta</taxon>
        <taxon>Tracheophyta</taxon>
        <taxon>Spermatophyta</taxon>
        <taxon>Magnoliopsida</taxon>
        <taxon>eudicotyledons</taxon>
        <taxon>Gunneridae</taxon>
        <taxon>Pentapetalae</taxon>
        <taxon>asterids</taxon>
        <taxon>lamiids</taxon>
        <taxon>Solanales</taxon>
        <taxon>Convolvulaceae</taxon>
        <taxon>Cuscuteae</taxon>
        <taxon>Cuscuta</taxon>
        <taxon>Cuscuta subgen. Cuscuta</taxon>
    </lineage>
</organism>
<dbReference type="InterPro" id="IPR013083">
    <property type="entry name" value="Znf_RING/FYVE/PHD"/>
</dbReference>
<evidence type="ECO:0000259" key="10">
    <source>
        <dbReference type="PROSITE" id="PS50089"/>
    </source>
</evidence>
<dbReference type="GO" id="GO:0016567">
    <property type="term" value="P:protein ubiquitination"/>
    <property type="evidence" value="ECO:0007669"/>
    <property type="project" value="TreeGrafter"/>
</dbReference>
<evidence type="ECO:0000256" key="1">
    <source>
        <dbReference type="ARBA" id="ARBA00000900"/>
    </source>
</evidence>
<dbReference type="Pfam" id="PF13639">
    <property type="entry name" value="zf-RING_2"/>
    <property type="match status" value="1"/>
</dbReference>
<comment type="catalytic activity">
    <reaction evidence="1">
        <text>S-ubiquitinyl-[E2 ubiquitin-conjugating enzyme]-L-cysteine + [acceptor protein]-L-lysine = [E2 ubiquitin-conjugating enzyme]-L-cysteine + N(6)-ubiquitinyl-[acceptor protein]-L-lysine.</text>
        <dbReference type="EC" id="2.3.2.27"/>
    </reaction>
</comment>
<feature type="domain" description="RING-type" evidence="10">
    <location>
        <begin position="233"/>
        <end position="274"/>
    </location>
</feature>
<dbReference type="GO" id="GO:0008270">
    <property type="term" value="F:zinc ion binding"/>
    <property type="evidence" value="ECO:0007669"/>
    <property type="project" value="UniProtKB-KW"/>
</dbReference>
<dbReference type="PROSITE" id="PS50089">
    <property type="entry name" value="ZF_RING_2"/>
    <property type="match status" value="1"/>
</dbReference>
<keyword evidence="12" id="KW-1185">Reference proteome</keyword>